<feature type="region of interest" description="Disordered" evidence="1">
    <location>
        <begin position="283"/>
        <end position="320"/>
    </location>
</feature>
<dbReference type="Proteomes" id="UP001457282">
    <property type="component" value="Unassembled WGS sequence"/>
</dbReference>
<comment type="caution">
    <text evidence="2">The sequence shown here is derived from an EMBL/GenBank/DDBJ whole genome shotgun (WGS) entry which is preliminary data.</text>
</comment>
<dbReference type="PANTHER" id="PTHR33917:SF3">
    <property type="entry name" value="PROTEIN EXECUTER 1, CHLOROPLASTIC"/>
    <property type="match status" value="1"/>
</dbReference>
<accession>A0AAW1Y204</accession>
<proteinExistence type="predicted"/>
<name>A0AAW1Y204_RUBAR</name>
<dbReference type="InterPro" id="IPR044680">
    <property type="entry name" value="EX1/2"/>
</dbReference>
<dbReference type="GO" id="GO:0010343">
    <property type="term" value="P:singlet oxygen-mediated programmed cell death"/>
    <property type="evidence" value="ECO:0007669"/>
    <property type="project" value="InterPro"/>
</dbReference>
<dbReference type="PANTHER" id="PTHR33917">
    <property type="entry name" value="PROTEIN EXECUTER 1, CHLOROPLASTIC"/>
    <property type="match status" value="1"/>
</dbReference>
<feature type="region of interest" description="Disordered" evidence="1">
    <location>
        <begin position="1"/>
        <end position="68"/>
    </location>
</feature>
<keyword evidence="3" id="KW-1185">Reference proteome</keyword>
<gene>
    <name evidence="2" type="ORF">M0R45_008709</name>
</gene>
<protein>
    <submittedName>
        <fullName evidence="2">Uncharacterized protein</fullName>
    </submittedName>
</protein>
<feature type="compositionally biased region" description="Polar residues" evidence="1">
    <location>
        <begin position="21"/>
        <end position="32"/>
    </location>
</feature>
<organism evidence="2 3">
    <name type="scientific">Rubus argutus</name>
    <name type="common">Southern blackberry</name>
    <dbReference type="NCBI Taxonomy" id="59490"/>
    <lineage>
        <taxon>Eukaryota</taxon>
        <taxon>Viridiplantae</taxon>
        <taxon>Streptophyta</taxon>
        <taxon>Embryophyta</taxon>
        <taxon>Tracheophyta</taxon>
        <taxon>Spermatophyta</taxon>
        <taxon>Magnoliopsida</taxon>
        <taxon>eudicotyledons</taxon>
        <taxon>Gunneridae</taxon>
        <taxon>Pentapetalae</taxon>
        <taxon>rosids</taxon>
        <taxon>fabids</taxon>
        <taxon>Rosales</taxon>
        <taxon>Rosaceae</taxon>
        <taxon>Rosoideae</taxon>
        <taxon>Rosoideae incertae sedis</taxon>
        <taxon>Rubus</taxon>
    </lineage>
</organism>
<feature type="compositionally biased region" description="Acidic residues" evidence="1">
    <location>
        <begin position="283"/>
        <end position="316"/>
    </location>
</feature>
<dbReference type="GO" id="GO:0042651">
    <property type="term" value="C:thylakoid membrane"/>
    <property type="evidence" value="ECO:0007669"/>
    <property type="project" value="TreeGrafter"/>
</dbReference>
<dbReference type="AlphaFoldDB" id="A0AAW1Y204"/>
<evidence type="ECO:0000313" key="2">
    <source>
        <dbReference type="EMBL" id="KAK9943088.1"/>
    </source>
</evidence>
<sequence length="449" mass="49379">MASISTPTTTPHKLAFPNPKSYPSSAKTTLYPSPSSRFSDSSLCRCRNPSSSSSDSSKKPRKEKPNARSLRALARRTILTGIGSAGATISSRSNNKSALSLFSSHSWIVLVISRLNRAIQEERYQDAALFVIMLVLDWWVEHGRYVARSYSPRQLATAAAGVPLFEIFLTVNKKGEYRQQAVYLKRGGVFPDSPLVSSKAMDANTTLNPLDSTEEQGNLFVAGGDDTEDGDDMDDGLDLSEGLSGFQSILRDMIPNMKVKVLKVTSPGKVDQDLISKVIEQIIEEDDDDDDDDDEDKDNEIENSAAEEEDDEDEEKVDGNQETDVFELDADPAIIQNGERQEIAVKVVFGGLGQKISNIPPTKNLVRVPAKIEKKGRLSFSFTIEKDINQLDSRDKERASVDKKAKIGGQRSIDNVMFDLAKFIGKEKIPLKVLKDVGGVDKSRSQPGS</sequence>
<evidence type="ECO:0000256" key="1">
    <source>
        <dbReference type="SAM" id="MobiDB-lite"/>
    </source>
</evidence>
<reference evidence="2 3" key="1">
    <citation type="journal article" date="2023" name="G3 (Bethesda)">
        <title>A chromosome-length genome assembly and annotation of blackberry (Rubus argutus, cv. 'Hillquist').</title>
        <authorList>
            <person name="Bruna T."/>
            <person name="Aryal R."/>
            <person name="Dudchenko O."/>
            <person name="Sargent D.J."/>
            <person name="Mead D."/>
            <person name="Buti M."/>
            <person name="Cavallini A."/>
            <person name="Hytonen T."/>
            <person name="Andres J."/>
            <person name="Pham M."/>
            <person name="Weisz D."/>
            <person name="Mascagni F."/>
            <person name="Usai G."/>
            <person name="Natali L."/>
            <person name="Bassil N."/>
            <person name="Fernandez G.E."/>
            <person name="Lomsadze A."/>
            <person name="Armour M."/>
            <person name="Olukolu B."/>
            <person name="Poorten T."/>
            <person name="Britton C."/>
            <person name="Davik J."/>
            <person name="Ashrafi H."/>
            <person name="Aiden E.L."/>
            <person name="Borodovsky M."/>
            <person name="Worthington M."/>
        </authorList>
    </citation>
    <scope>NUCLEOTIDE SEQUENCE [LARGE SCALE GENOMIC DNA]</scope>
    <source>
        <strain evidence="2">PI 553951</strain>
    </source>
</reference>
<evidence type="ECO:0000313" key="3">
    <source>
        <dbReference type="Proteomes" id="UP001457282"/>
    </source>
</evidence>
<feature type="compositionally biased region" description="Low complexity" evidence="1">
    <location>
        <begin position="33"/>
        <end position="55"/>
    </location>
</feature>
<feature type="compositionally biased region" description="Polar residues" evidence="1">
    <location>
        <begin position="1"/>
        <end position="11"/>
    </location>
</feature>
<dbReference type="EMBL" id="JBEDUW010000002">
    <property type="protein sequence ID" value="KAK9943088.1"/>
    <property type="molecule type" value="Genomic_DNA"/>
</dbReference>